<dbReference type="InterPro" id="IPR021836">
    <property type="entry name" value="DUF3429"/>
</dbReference>
<keyword evidence="1" id="KW-0472">Membrane</keyword>
<dbReference type="PANTHER" id="PTHR15887">
    <property type="entry name" value="TRANSMEMBRANE PROTEIN 69"/>
    <property type="match status" value="1"/>
</dbReference>
<feature type="transmembrane region" description="Helical" evidence="1">
    <location>
        <begin position="132"/>
        <end position="155"/>
    </location>
</feature>
<gene>
    <name evidence="2" type="ORF">HLH33_09295</name>
</gene>
<keyword evidence="1" id="KW-1133">Transmembrane helix</keyword>
<dbReference type="EMBL" id="JABEQG010000014">
    <property type="protein sequence ID" value="MBB2156501.1"/>
    <property type="molecule type" value="Genomic_DNA"/>
</dbReference>
<protein>
    <submittedName>
        <fullName evidence="2">DUF3429 domain-containing protein</fullName>
    </submittedName>
</protein>
<feature type="transmembrane region" description="Helical" evidence="1">
    <location>
        <begin position="90"/>
        <end position="120"/>
    </location>
</feature>
<comment type="caution">
    <text evidence="2">The sequence shown here is derived from an EMBL/GenBank/DDBJ whole genome shotgun (WGS) entry which is preliminary data.</text>
</comment>
<dbReference type="Pfam" id="PF11911">
    <property type="entry name" value="DUF3429"/>
    <property type="match status" value="1"/>
</dbReference>
<sequence length="158" mass="16582">MKRLPLLAIIMGIASPFPAIVCTAALLFYPSDRPLPGLTMALVAYLALMLAFSGAVHWGLALDRPAVVTASPTTRTDNRRMLTGGVPLPVGWLAILATFLGHAGAGLAILLAGFAGLFLAERAAWRRGELPSGYLALRLCMTAVIMTCLAVALLARAI</sequence>
<dbReference type="PANTHER" id="PTHR15887:SF1">
    <property type="entry name" value="TRANSMEMBRANE PROTEIN 69"/>
    <property type="match status" value="1"/>
</dbReference>
<dbReference type="RefSeq" id="WP_183115801.1">
    <property type="nucleotide sequence ID" value="NZ_JABEQG010000014.1"/>
</dbReference>
<evidence type="ECO:0000256" key="1">
    <source>
        <dbReference type="SAM" id="Phobius"/>
    </source>
</evidence>
<feature type="transmembrane region" description="Helical" evidence="1">
    <location>
        <begin position="41"/>
        <end position="60"/>
    </location>
</feature>
<proteinExistence type="predicted"/>
<evidence type="ECO:0000313" key="3">
    <source>
        <dbReference type="Proteomes" id="UP000550787"/>
    </source>
</evidence>
<dbReference type="Proteomes" id="UP000550787">
    <property type="component" value="Unassembled WGS sequence"/>
</dbReference>
<feature type="transmembrane region" description="Helical" evidence="1">
    <location>
        <begin position="6"/>
        <end position="29"/>
    </location>
</feature>
<keyword evidence="1" id="KW-0812">Transmembrane</keyword>
<organism evidence="2 3">
    <name type="scientific">Gluconacetobacter diazotrophicus</name>
    <name type="common">Acetobacter diazotrophicus</name>
    <dbReference type="NCBI Taxonomy" id="33996"/>
    <lineage>
        <taxon>Bacteria</taxon>
        <taxon>Pseudomonadati</taxon>
        <taxon>Pseudomonadota</taxon>
        <taxon>Alphaproteobacteria</taxon>
        <taxon>Acetobacterales</taxon>
        <taxon>Acetobacteraceae</taxon>
        <taxon>Gluconacetobacter</taxon>
    </lineage>
</organism>
<accession>A0A7W4FEY1</accession>
<reference evidence="2 3" key="1">
    <citation type="submission" date="2020-04" db="EMBL/GenBank/DDBJ databases">
        <title>Description of novel Gluconacetobacter.</title>
        <authorList>
            <person name="Sombolestani A."/>
        </authorList>
    </citation>
    <scope>NUCLEOTIDE SEQUENCE [LARGE SCALE GENOMIC DNA]</scope>
    <source>
        <strain evidence="2 3">LMG 7603</strain>
    </source>
</reference>
<dbReference type="AlphaFoldDB" id="A0A7W4FEY1"/>
<evidence type="ECO:0000313" key="2">
    <source>
        <dbReference type="EMBL" id="MBB2156501.1"/>
    </source>
</evidence>
<name>A0A7W4FEY1_GLUDI</name>